<evidence type="ECO:0000256" key="7">
    <source>
        <dbReference type="SAM" id="Phobius"/>
    </source>
</evidence>
<keyword evidence="2" id="KW-0547">Nucleotide-binding</keyword>
<dbReference type="InterPro" id="IPR027417">
    <property type="entry name" value="P-loop_NTPase"/>
</dbReference>
<feature type="domain" description="Dynamin N-terminal" evidence="8">
    <location>
        <begin position="262"/>
        <end position="423"/>
    </location>
</feature>
<keyword evidence="4" id="KW-0342">GTP-binding</keyword>
<keyword evidence="7" id="KW-0812">Transmembrane</keyword>
<keyword evidence="3" id="KW-0378">Hydrolase</keyword>
<dbReference type="EMBL" id="JBCITM010000006">
    <property type="protein sequence ID" value="MEN1760238.1"/>
    <property type="molecule type" value="Genomic_DNA"/>
</dbReference>
<evidence type="ECO:0000259" key="8">
    <source>
        <dbReference type="Pfam" id="PF00350"/>
    </source>
</evidence>
<proteinExistence type="predicted"/>
<keyword evidence="7" id="KW-1133">Transmembrane helix</keyword>
<dbReference type="Proteomes" id="UP001407405">
    <property type="component" value="Unassembled WGS sequence"/>
</dbReference>
<dbReference type="RefSeq" id="WP_343185562.1">
    <property type="nucleotide sequence ID" value="NZ_JBCITM010000006.1"/>
</dbReference>
<evidence type="ECO:0000259" key="9">
    <source>
        <dbReference type="Pfam" id="PF13643"/>
    </source>
</evidence>
<evidence type="ECO:0000256" key="2">
    <source>
        <dbReference type="ARBA" id="ARBA00022741"/>
    </source>
</evidence>
<name>A0ABU9VTC5_9CLOT</name>
<feature type="domain" description="DUF4145" evidence="9">
    <location>
        <begin position="22"/>
        <end position="112"/>
    </location>
</feature>
<dbReference type="Pfam" id="PF00350">
    <property type="entry name" value="Dynamin_N"/>
    <property type="match status" value="1"/>
</dbReference>
<dbReference type="CDD" id="cd09912">
    <property type="entry name" value="DLP_2"/>
    <property type="match status" value="1"/>
</dbReference>
<keyword evidence="5 7" id="KW-0472">Membrane</keyword>
<feature type="coiled-coil region" evidence="6">
    <location>
        <begin position="524"/>
        <end position="569"/>
    </location>
</feature>
<evidence type="ECO:0000313" key="11">
    <source>
        <dbReference type="Proteomes" id="UP001407405"/>
    </source>
</evidence>
<dbReference type="Gene3D" id="3.40.50.300">
    <property type="entry name" value="P-loop containing nucleotide triphosphate hydrolases"/>
    <property type="match status" value="1"/>
</dbReference>
<keyword evidence="11" id="KW-1185">Reference proteome</keyword>
<evidence type="ECO:0000256" key="6">
    <source>
        <dbReference type="SAM" id="Coils"/>
    </source>
</evidence>
<keyword evidence="6" id="KW-0175">Coiled coil</keyword>
<evidence type="ECO:0000313" key="10">
    <source>
        <dbReference type="EMBL" id="MEN1760238.1"/>
    </source>
</evidence>
<protein>
    <submittedName>
        <fullName evidence="10">Dynamin family protein</fullName>
    </submittedName>
</protein>
<dbReference type="Pfam" id="PF13643">
    <property type="entry name" value="DUF4145"/>
    <property type="match status" value="1"/>
</dbReference>
<dbReference type="PANTHER" id="PTHR10465:SF0">
    <property type="entry name" value="SARCALUMENIN"/>
    <property type="match status" value="1"/>
</dbReference>
<gene>
    <name evidence="10" type="ORF">AAIG11_07130</name>
</gene>
<dbReference type="InterPro" id="IPR025285">
    <property type="entry name" value="DUF4145"/>
</dbReference>
<organism evidence="10 11">
    <name type="scientific">Anoxynatronum sibiricum</name>
    <dbReference type="NCBI Taxonomy" id="210623"/>
    <lineage>
        <taxon>Bacteria</taxon>
        <taxon>Bacillati</taxon>
        <taxon>Bacillota</taxon>
        <taxon>Clostridia</taxon>
        <taxon>Eubacteriales</taxon>
        <taxon>Clostridiaceae</taxon>
        <taxon>Anoxynatronum</taxon>
    </lineage>
</organism>
<evidence type="ECO:0000256" key="4">
    <source>
        <dbReference type="ARBA" id="ARBA00023134"/>
    </source>
</evidence>
<dbReference type="InterPro" id="IPR045063">
    <property type="entry name" value="Dynamin_N"/>
</dbReference>
<dbReference type="PANTHER" id="PTHR10465">
    <property type="entry name" value="TRANSMEMBRANE GTPASE FZO1"/>
    <property type="match status" value="1"/>
</dbReference>
<comment type="subcellular location">
    <subcellularLocation>
        <location evidence="1">Membrane</location>
    </subcellularLocation>
</comment>
<dbReference type="SUPFAM" id="SSF52540">
    <property type="entry name" value="P-loop containing nucleoside triphosphate hydrolases"/>
    <property type="match status" value="1"/>
</dbReference>
<sequence>MVQTTQHNQLEKVMELYLNAYQEAEKTVEISPVTSVIASRRTLEVSLKAVMQKSDDIQGQQPSLMERIHLLKADQSISSEEFAWMQRVIHTGNRAAHGDDEISYDTAKKVVDDLKQLPEVLNRVSVALEESYQTNQASKENEKVQEGWFGKVKKFFGKQKTSETVGNIVEETTSQSKDLQAKLLEAPVPKSQQSMEEAIIPAEIDRTLWYRGEYETLHDFQKMKEHIVERLREAENITKKLGYDATGFNESIQRIESNVFQVVVLGEFSRGKSTFVNALLGDMVLPMDVLPTTATLTMVHYSETPRVILKMKDGSTRNVENEELKEWITALEDQYQENASMVERAEVYWPTEIGRRGCMIIDTPGVNDINETGENITYEFLPKADAAILLLDPTQPLSASETSFLREHIYQADLGKVFYVLNKIDLVESQNRERISGYVKENVRKLTNAKEQSIKVFGLSSRKRLVQKVKNREIEPSYKIPFEQFEEAFEQFLLAEKGALLLKQAIKRSNEVIETTMTEVKIQFNHLGDTLESLERRLNDFKQKEHQLLSQKEDIKAQTRQQFESYQNELLKGLSSAMQQRRDSIIRKIESMPQLDHTTVAATIQKEENDLKAWVNQQLYPKISEGIKKINQQISRRFAELNHDFQQYREQQFESMLTIPQVESAFSMPGQFDSQLDGNDLLQVSLPAGVGFLVGSFLLGPIAFFGGLLGSHFIYKKIKQQKEMQTRERLSRNISTEWYYLEEKLRESIEQTLEDSYQMTMENSEQKFVEMINAYNQTLKEMIATKKKSENEILERRESLRTSLADMVSIREEFTHLVQLMEG</sequence>
<comment type="caution">
    <text evidence="10">The sequence shown here is derived from an EMBL/GenBank/DDBJ whole genome shotgun (WGS) entry which is preliminary data.</text>
</comment>
<evidence type="ECO:0000256" key="5">
    <source>
        <dbReference type="ARBA" id="ARBA00023136"/>
    </source>
</evidence>
<reference evidence="10 11" key="1">
    <citation type="submission" date="2024-04" db="EMBL/GenBank/DDBJ databases">
        <title>Genome sequencing and metabolic network reconstruction of aminoacids and betaine degradation by Anoxynatronum sibiricum.</title>
        <authorList>
            <person name="Detkova E.N."/>
            <person name="Boltjanskaja Y.V."/>
            <person name="Mardanov A.V."/>
            <person name="Kevbrin V."/>
        </authorList>
    </citation>
    <scope>NUCLEOTIDE SEQUENCE [LARGE SCALE GENOMIC DNA]</scope>
    <source>
        <strain evidence="10 11">Z-7981</strain>
    </source>
</reference>
<evidence type="ECO:0000256" key="3">
    <source>
        <dbReference type="ARBA" id="ARBA00022801"/>
    </source>
</evidence>
<accession>A0ABU9VTC5</accession>
<dbReference type="InterPro" id="IPR027094">
    <property type="entry name" value="Mitofusin_fam"/>
</dbReference>
<feature type="transmembrane region" description="Helical" evidence="7">
    <location>
        <begin position="690"/>
        <end position="715"/>
    </location>
</feature>
<evidence type="ECO:0000256" key="1">
    <source>
        <dbReference type="ARBA" id="ARBA00004370"/>
    </source>
</evidence>